<feature type="transmembrane region" description="Helical" evidence="7">
    <location>
        <begin position="102"/>
        <end position="125"/>
    </location>
</feature>
<dbReference type="Pfam" id="PF00512">
    <property type="entry name" value="HisKA"/>
    <property type="match status" value="1"/>
</dbReference>
<feature type="transmembrane region" description="Helical" evidence="7">
    <location>
        <begin position="131"/>
        <end position="150"/>
    </location>
</feature>
<keyword evidence="5 9" id="KW-0418">Kinase</keyword>
<accession>A0ABY4W3Z0</accession>
<evidence type="ECO:0000256" key="6">
    <source>
        <dbReference type="ARBA" id="ARBA00023012"/>
    </source>
</evidence>
<feature type="transmembrane region" description="Helical" evidence="7">
    <location>
        <begin position="75"/>
        <end position="95"/>
    </location>
</feature>
<evidence type="ECO:0000256" key="5">
    <source>
        <dbReference type="ARBA" id="ARBA00022777"/>
    </source>
</evidence>
<organism evidence="9 10">
    <name type="scientific">Sneathiella marina</name>
    <dbReference type="NCBI Taxonomy" id="2950108"/>
    <lineage>
        <taxon>Bacteria</taxon>
        <taxon>Pseudomonadati</taxon>
        <taxon>Pseudomonadota</taxon>
        <taxon>Alphaproteobacteria</taxon>
        <taxon>Sneathiellales</taxon>
        <taxon>Sneathiellaceae</taxon>
        <taxon>Sneathiella</taxon>
    </lineage>
</organism>
<dbReference type="InterPro" id="IPR004358">
    <property type="entry name" value="Sig_transdc_His_kin-like_C"/>
</dbReference>
<evidence type="ECO:0000256" key="7">
    <source>
        <dbReference type="SAM" id="Phobius"/>
    </source>
</evidence>
<dbReference type="Pfam" id="PF02518">
    <property type="entry name" value="HATPase_c"/>
    <property type="match status" value="1"/>
</dbReference>
<dbReference type="EMBL" id="CP098747">
    <property type="protein sequence ID" value="USG61687.1"/>
    <property type="molecule type" value="Genomic_DNA"/>
</dbReference>
<keyword evidence="6" id="KW-0902">Two-component regulatory system</keyword>
<feature type="transmembrane region" description="Helical" evidence="7">
    <location>
        <begin position="45"/>
        <end position="63"/>
    </location>
</feature>
<keyword evidence="7" id="KW-0812">Transmembrane</keyword>
<feature type="transmembrane region" description="Helical" evidence="7">
    <location>
        <begin position="186"/>
        <end position="205"/>
    </location>
</feature>
<dbReference type="Gene3D" id="3.30.565.10">
    <property type="entry name" value="Histidine kinase-like ATPase, C-terminal domain"/>
    <property type="match status" value="1"/>
</dbReference>
<feature type="domain" description="Histidine kinase" evidence="8">
    <location>
        <begin position="243"/>
        <end position="464"/>
    </location>
</feature>
<keyword evidence="10" id="KW-1185">Reference proteome</keyword>
<proteinExistence type="predicted"/>
<dbReference type="SMART" id="SM00387">
    <property type="entry name" value="HATPase_c"/>
    <property type="match status" value="1"/>
</dbReference>
<dbReference type="PROSITE" id="PS50109">
    <property type="entry name" value="HIS_KIN"/>
    <property type="match status" value="1"/>
</dbReference>
<dbReference type="PRINTS" id="PR00344">
    <property type="entry name" value="BCTRLSENSOR"/>
</dbReference>
<dbReference type="Gene3D" id="1.10.287.130">
    <property type="match status" value="1"/>
</dbReference>
<dbReference type="InterPro" id="IPR005467">
    <property type="entry name" value="His_kinase_dom"/>
</dbReference>
<dbReference type="InterPro" id="IPR036097">
    <property type="entry name" value="HisK_dim/P_sf"/>
</dbReference>
<keyword evidence="3" id="KW-0597">Phosphoprotein</keyword>
<dbReference type="InterPro" id="IPR050736">
    <property type="entry name" value="Sensor_HK_Regulatory"/>
</dbReference>
<dbReference type="PANTHER" id="PTHR43711:SF26">
    <property type="entry name" value="SENSOR HISTIDINE KINASE RCSC"/>
    <property type="match status" value="1"/>
</dbReference>
<dbReference type="InterPro" id="IPR036890">
    <property type="entry name" value="HATPase_C_sf"/>
</dbReference>
<evidence type="ECO:0000256" key="3">
    <source>
        <dbReference type="ARBA" id="ARBA00022553"/>
    </source>
</evidence>
<feature type="transmembrane region" description="Helical" evidence="7">
    <location>
        <begin position="157"/>
        <end position="174"/>
    </location>
</feature>
<dbReference type="InterPro" id="IPR003661">
    <property type="entry name" value="HisK_dim/P_dom"/>
</dbReference>
<comment type="catalytic activity">
    <reaction evidence="1">
        <text>ATP + protein L-histidine = ADP + protein N-phospho-L-histidine.</text>
        <dbReference type="EC" id="2.7.13.3"/>
    </reaction>
</comment>
<dbReference type="EC" id="2.7.13.3" evidence="2"/>
<evidence type="ECO:0000259" key="8">
    <source>
        <dbReference type="PROSITE" id="PS50109"/>
    </source>
</evidence>
<dbReference type="SUPFAM" id="SSF47384">
    <property type="entry name" value="Homodimeric domain of signal transducing histidine kinase"/>
    <property type="match status" value="1"/>
</dbReference>
<name>A0ABY4W3Z0_9PROT</name>
<evidence type="ECO:0000256" key="1">
    <source>
        <dbReference type="ARBA" id="ARBA00000085"/>
    </source>
</evidence>
<dbReference type="GO" id="GO:0016301">
    <property type="term" value="F:kinase activity"/>
    <property type="evidence" value="ECO:0007669"/>
    <property type="project" value="UniProtKB-KW"/>
</dbReference>
<dbReference type="RefSeq" id="WP_251934860.1">
    <property type="nucleotide sequence ID" value="NZ_CP098747.1"/>
</dbReference>
<dbReference type="InterPro" id="IPR003594">
    <property type="entry name" value="HATPase_dom"/>
</dbReference>
<evidence type="ECO:0000313" key="10">
    <source>
        <dbReference type="Proteomes" id="UP001056291"/>
    </source>
</evidence>
<gene>
    <name evidence="9" type="ORF">NBZ79_01690</name>
</gene>
<dbReference type="PANTHER" id="PTHR43711">
    <property type="entry name" value="TWO-COMPONENT HISTIDINE KINASE"/>
    <property type="match status" value="1"/>
</dbReference>
<reference evidence="9" key="1">
    <citation type="submission" date="2022-06" db="EMBL/GenBank/DDBJ databases">
        <title>Sneathiella actinostolidae sp. nov., isolated from a sea anemonein the Western Pacific Ocean.</title>
        <authorList>
            <person name="Wei M.J."/>
        </authorList>
    </citation>
    <scope>NUCLEOTIDE SEQUENCE</scope>
    <source>
        <strain evidence="9">PHK-P5</strain>
    </source>
</reference>
<dbReference type="CDD" id="cd00082">
    <property type="entry name" value="HisKA"/>
    <property type="match status" value="1"/>
</dbReference>
<protein>
    <recommendedName>
        <fullName evidence="2">histidine kinase</fullName>
        <ecNumber evidence="2">2.7.13.3</ecNumber>
    </recommendedName>
</protein>
<keyword evidence="7" id="KW-0472">Membrane</keyword>
<keyword evidence="7" id="KW-1133">Transmembrane helix</keyword>
<evidence type="ECO:0000313" key="9">
    <source>
        <dbReference type="EMBL" id="USG61687.1"/>
    </source>
</evidence>
<sequence>MTISKRISEHFGFGDFTINLFSLRFTDSDEERRHNRAELKKSLPVMRLALGAALPLYMAFAILDYYSVPEVFAEAMFLRFGIAAPILLISILLTFSSVASRYAQAIFAFCMFTCGAIILLLIALADPVGVSSYYAGIVFVMIYCCCIPPVRFLWATMNIVIFMIAYQFIVIYYNPLRGEVLIQTEFFFVCSALLSMFASYIQEFARRRDFVNMRLLEAERSRSVELADKAQAANHAKSEFLAIMSHELRTPLNAIIGFSEILEKEMFGPLGKDQYKEYSKDINVSGQHLLSIINDILDLSKAEAGKLVLQENPVSIVEIVNSTLRIVRDHAAERGVRLAFDVPPHDNMLTGDPRLLAQVFLNLFSNAVKFTHKGGSVTISFENEEDGGLWIYIQDTGIGIDPKDLDKVFAPFVQIESAMARNYEGTGLGLPLSKNIMELHSGSITLASSLGEGTTAIVKFPKERVIAPSLQDPQLQARG</sequence>
<dbReference type="SUPFAM" id="SSF55874">
    <property type="entry name" value="ATPase domain of HSP90 chaperone/DNA topoisomerase II/histidine kinase"/>
    <property type="match status" value="1"/>
</dbReference>
<evidence type="ECO:0000256" key="4">
    <source>
        <dbReference type="ARBA" id="ARBA00022679"/>
    </source>
</evidence>
<dbReference type="CDD" id="cd16922">
    <property type="entry name" value="HATPase_EvgS-ArcB-TorS-like"/>
    <property type="match status" value="1"/>
</dbReference>
<keyword evidence="4" id="KW-0808">Transferase</keyword>
<evidence type="ECO:0000256" key="2">
    <source>
        <dbReference type="ARBA" id="ARBA00012438"/>
    </source>
</evidence>
<dbReference type="SMART" id="SM00388">
    <property type="entry name" value="HisKA"/>
    <property type="match status" value="1"/>
</dbReference>
<dbReference type="Proteomes" id="UP001056291">
    <property type="component" value="Chromosome"/>
</dbReference>